<dbReference type="EMBL" id="PCWA01000097">
    <property type="protein sequence ID" value="PIQ88525.1"/>
    <property type="molecule type" value="Genomic_DNA"/>
</dbReference>
<keyword evidence="7 11" id="KW-0665">Pyrimidine biosynthesis</keyword>
<dbReference type="SUPFAM" id="SSF52343">
    <property type="entry name" value="Ferredoxin reductase-like, C-terminal NADP-linked domain"/>
    <property type="match status" value="1"/>
</dbReference>
<protein>
    <recommendedName>
        <fullName evidence="11">Dihydroorotate dehydrogenase B (NAD(+)), electron transfer subunit</fullName>
    </recommendedName>
    <alternativeName>
        <fullName evidence="11">Dihydroorotate oxidase B, electron transfer subunit</fullName>
    </alternativeName>
</protein>
<comment type="pathway">
    <text evidence="11">Pyrimidine metabolism; UMP biosynthesis via de novo pathway; orotate from (S)-dihydroorotate (NAD(+) route): step 1/1.</text>
</comment>
<dbReference type="InterPro" id="IPR017927">
    <property type="entry name" value="FAD-bd_FR_type"/>
</dbReference>
<evidence type="ECO:0000256" key="5">
    <source>
        <dbReference type="ARBA" id="ARBA00022723"/>
    </source>
</evidence>
<dbReference type="UniPathway" id="UPA00070">
    <property type="reaction ID" value="UER00945"/>
</dbReference>
<dbReference type="GO" id="GO:0009055">
    <property type="term" value="F:electron transfer activity"/>
    <property type="evidence" value="ECO:0007669"/>
    <property type="project" value="UniProtKB-UniRule"/>
</dbReference>
<comment type="caution">
    <text evidence="15">The sequence shown here is derived from an EMBL/GenBank/DDBJ whole genome shotgun (WGS) entry which is preliminary data.</text>
</comment>
<evidence type="ECO:0000256" key="6">
    <source>
        <dbReference type="ARBA" id="ARBA00022827"/>
    </source>
</evidence>
<reference evidence="15 16" key="1">
    <citation type="submission" date="2017-09" db="EMBL/GenBank/DDBJ databases">
        <title>Depth-based differentiation of microbial function through sediment-hosted aquifers and enrichment of novel symbionts in the deep terrestrial subsurface.</title>
        <authorList>
            <person name="Probst A.J."/>
            <person name="Ladd B."/>
            <person name="Jarett J.K."/>
            <person name="Geller-Mcgrath D.E."/>
            <person name="Sieber C.M."/>
            <person name="Emerson J.B."/>
            <person name="Anantharaman K."/>
            <person name="Thomas B.C."/>
            <person name="Malmstrom R."/>
            <person name="Stieglmeier M."/>
            <person name="Klingl A."/>
            <person name="Woyke T."/>
            <person name="Ryan C.M."/>
            <person name="Banfield J.F."/>
        </authorList>
    </citation>
    <scope>NUCLEOTIDE SEQUENCE [LARGE SCALE GENOMIC DNA]</scope>
    <source>
        <strain evidence="15">CG11_big_fil_rev_8_21_14_0_20_42_13</strain>
    </source>
</reference>
<dbReference type="Gene3D" id="3.40.50.80">
    <property type="entry name" value="Nucleotide-binding domain of ferredoxin-NADP reductase (FNR) module"/>
    <property type="match status" value="1"/>
</dbReference>
<dbReference type="SUPFAM" id="SSF63380">
    <property type="entry name" value="Riboflavin synthase domain-like"/>
    <property type="match status" value="1"/>
</dbReference>
<dbReference type="InterPro" id="IPR019480">
    <property type="entry name" value="Dihydroorotate_DH_Fe-S-bd"/>
</dbReference>
<dbReference type="GO" id="GO:0016491">
    <property type="term" value="F:oxidoreductase activity"/>
    <property type="evidence" value="ECO:0007669"/>
    <property type="project" value="InterPro"/>
</dbReference>
<feature type="binding site" evidence="11 13">
    <location>
        <position position="238"/>
    </location>
    <ligand>
        <name>[2Fe-2S] cluster</name>
        <dbReference type="ChEBI" id="CHEBI:190135"/>
    </ligand>
</feature>
<dbReference type="InterPro" id="IPR050353">
    <property type="entry name" value="PyrK_electron_transfer"/>
</dbReference>
<evidence type="ECO:0000256" key="1">
    <source>
        <dbReference type="ARBA" id="ARBA00006422"/>
    </source>
</evidence>
<feature type="binding site" evidence="11 13">
    <location>
        <position position="253"/>
    </location>
    <ligand>
        <name>[2Fe-2S] cluster</name>
        <dbReference type="ChEBI" id="CHEBI:190135"/>
    </ligand>
</feature>
<comment type="caution">
    <text evidence="11">Lacks conserved residue(s) required for the propagation of feature annotation.</text>
</comment>
<dbReference type="PANTHER" id="PTHR43513:SF3">
    <property type="entry name" value="DIHYDROOROTATE DEHYDROGENASE B (NAD(+)), ELECTRON TRANSFER SUBUNIT-RELATED"/>
    <property type="match status" value="1"/>
</dbReference>
<dbReference type="PRINTS" id="PR00410">
    <property type="entry name" value="PHEHYDRXLASE"/>
</dbReference>
<accession>A0A2H0LYF7</accession>
<keyword evidence="9 11" id="KW-0408">Iron</keyword>
<dbReference type="InterPro" id="IPR039261">
    <property type="entry name" value="FNR_nucleotide-bd"/>
</dbReference>
<comment type="function">
    <text evidence="11">Responsible for channeling the electrons from the oxidation of dihydroorotate from the FMN redox center in the PyrD type B subunit to the ultimate electron acceptor NAD(+).</text>
</comment>
<dbReference type="Gene3D" id="2.10.240.10">
    <property type="entry name" value="Dihydroorotate dehydrogenase, electron transfer subunit"/>
    <property type="match status" value="1"/>
</dbReference>
<feature type="binding site" evidence="11 12">
    <location>
        <begin position="56"/>
        <end position="59"/>
    </location>
    <ligand>
        <name>FAD</name>
        <dbReference type="ChEBI" id="CHEBI:57692"/>
    </ligand>
</feature>
<comment type="cofactor">
    <cofactor evidence="11">
        <name>[2Fe-2S] cluster</name>
        <dbReference type="ChEBI" id="CHEBI:190135"/>
    </cofactor>
    <text evidence="11">Binds 1 [2Fe-2S] cluster per subunit.</text>
</comment>
<dbReference type="GO" id="GO:0050660">
    <property type="term" value="F:flavin adenine dinucleotide binding"/>
    <property type="evidence" value="ECO:0007669"/>
    <property type="project" value="InterPro"/>
</dbReference>
<feature type="binding site" evidence="11 13">
    <location>
        <position position="233"/>
    </location>
    <ligand>
        <name>[2Fe-2S] cluster</name>
        <dbReference type="ChEBI" id="CHEBI:190135"/>
    </ligand>
</feature>
<keyword evidence="3 11" id="KW-0285">Flavoprotein</keyword>
<dbReference type="PIRSF" id="PIRSF006816">
    <property type="entry name" value="Cyc3_hyd_g"/>
    <property type="match status" value="1"/>
</dbReference>
<keyword evidence="8 11" id="KW-0249">Electron transport</keyword>
<dbReference type="PROSITE" id="PS51384">
    <property type="entry name" value="FAD_FR"/>
    <property type="match status" value="1"/>
</dbReference>
<feature type="domain" description="FAD-binding FR-type" evidence="14">
    <location>
        <begin position="5"/>
        <end position="103"/>
    </location>
</feature>
<keyword evidence="2 11" id="KW-0813">Transport</keyword>
<dbReference type="GO" id="GO:0044205">
    <property type="term" value="P:'de novo' UMP biosynthetic process"/>
    <property type="evidence" value="ECO:0007669"/>
    <property type="project" value="UniProtKB-UniRule"/>
</dbReference>
<dbReference type="Proteomes" id="UP000229641">
    <property type="component" value="Unassembled WGS sequence"/>
</dbReference>
<dbReference type="CDD" id="cd06218">
    <property type="entry name" value="DHOD_e_trans"/>
    <property type="match status" value="1"/>
</dbReference>
<comment type="similarity">
    <text evidence="1 11">Belongs to the PyrK family.</text>
</comment>
<comment type="subunit">
    <text evidence="11">Heterotetramer of 2 PyrK and 2 PyrD type B subunits.</text>
</comment>
<evidence type="ECO:0000256" key="11">
    <source>
        <dbReference type="HAMAP-Rule" id="MF_01211"/>
    </source>
</evidence>
<dbReference type="GO" id="GO:0051537">
    <property type="term" value="F:2 iron, 2 sulfur cluster binding"/>
    <property type="evidence" value="ECO:0007669"/>
    <property type="project" value="UniProtKB-KW"/>
</dbReference>
<dbReference type="InterPro" id="IPR012165">
    <property type="entry name" value="Cyt_c3_hydrogenase_gsu"/>
</dbReference>
<evidence type="ECO:0000256" key="8">
    <source>
        <dbReference type="ARBA" id="ARBA00022982"/>
    </source>
</evidence>
<feature type="binding site" evidence="11 12">
    <location>
        <begin position="78"/>
        <end position="79"/>
    </location>
    <ligand>
        <name>FAD</name>
        <dbReference type="ChEBI" id="CHEBI:57692"/>
    </ligand>
</feature>
<proteinExistence type="inferred from homology"/>
<evidence type="ECO:0000256" key="3">
    <source>
        <dbReference type="ARBA" id="ARBA00022630"/>
    </source>
</evidence>
<evidence type="ECO:0000256" key="13">
    <source>
        <dbReference type="PIRSR" id="PIRSR006816-2"/>
    </source>
</evidence>
<evidence type="ECO:0000256" key="10">
    <source>
        <dbReference type="ARBA" id="ARBA00023014"/>
    </source>
</evidence>
<organism evidence="15 16">
    <name type="scientific">Candidatus Ghiorseimicrobium undicola</name>
    <dbReference type="NCBI Taxonomy" id="1974746"/>
    <lineage>
        <taxon>Bacteria</taxon>
        <taxon>Pseudomonadati</taxon>
        <taxon>Candidatus Omnitrophota</taxon>
        <taxon>Candidatus Ghiorseimicrobium</taxon>
    </lineage>
</organism>
<evidence type="ECO:0000256" key="7">
    <source>
        <dbReference type="ARBA" id="ARBA00022975"/>
    </source>
</evidence>
<dbReference type="InterPro" id="IPR017938">
    <property type="entry name" value="Riboflavin_synthase-like_b-brl"/>
</dbReference>
<evidence type="ECO:0000256" key="2">
    <source>
        <dbReference type="ARBA" id="ARBA00022448"/>
    </source>
</evidence>
<evidence type="ECO:0000256" key="4">
    <source>
        <dbReference type="ARBA" id="ARBA00022714"/>
    </source>
</evidence>
<gene>
    <name evidence="11" type="primary">pyrK</name>
    <name evidence="15" type="ORF">COV72_07810</name>
</gene>
<keyword evidence="5 11" id="KW-0479">Metal-binding</keyword>
<evidence type="ECO:0000313" key="16">
    <source>
        <dbReference type="Proteomes" id="UP000229641"/>
    </source>
</evidence>
<dbReference type="InterPro" id="IPR023455">
    <property type="entry name" value="Dihydroorotate_DHASE_ETsu"/>
</dbReference>
<evidence type="ECO:0000313" key="15">
    <source>
        <dbReference type="EMBL" id="PIQ88525.1"/>
    </source>
</evidence>
<dbReference type="InterPro" id="IPR001433">
    <property type="entry name" value="OxRdtase_FAD/NAD-bd"/>
</dbReference>
<keyword evidence="4 11" id="KW-0001">2Fe-2S</keyword>
<feature type="binding site" evidence="11 13">
    <location>
        <position position="241"/>
    </location>
    <ligand>
        <name>[2Fe-2S] cluster</name>
        <dbReference type="ChEBI" id="CHEBI:190135"/>
    </ligand>
</feature>
<comment type="cofactor">
    <cofactor evidence="11 12">
        <name>FAD</name>
        <dbReference type="ChEBI" id="CHEBI:57692"/>
    </cofactor>
    <text evidence="11 12">Binds 1 FAD per subunit.</text>
</comment>
<dbReference type="Pfam" id="PF10418">
    <property type="entry name" value="DHODB_Fe-S_bind"/>
    <property type="match status" value="1"/>
</dbReference>
<keyword evidence="10 11" id="KW-0411">Iron-sulfur</keyword>
<comment type="cofactor">
    <cofactor evidence="13">
        <name>[2Fe-2S] cluster</name>
        <dbReference type="ChEBI" id="CHEBI:190135"/>
    </cofactor>
    <text evidence="13">Binds 1 [2Fe-2S] cluster per subunit.</text>
</comment>
<dbReference type="Pfam" id="PF00175">
    <property type="entry name" value="NAD_binding_1"/>
    <property type="match status" value="1"/>
</dbReference>
<evidence type="ECO:0000259" key="14">
    <source>
        <dbReference type="PROSITE" id="PS51384"/>
    </source>
</evidence>
<name>A0A2H0LYF7_9BACT</name>
<dbReference type="AlphaFoldDB" id="A0A2H0LYF7"/>
<sequence length="265" mass="28760">MKKIIIQEKIKIISNSRVGRNHFRLILCAKRIASLSIPGQFIEVRVAEGYEPLLRRPFSIHHVKGPNIEIFYQAIGRGTEILSRKKAGEFLDVIGPLGKGFSILNTQYSILVAGGMGVAPLVFLAEKLKECKSKNAKCKIVVLLGAKTKNHIFCQKEFKKAGCDVKISTDDGSSGFGGRVTDLLKSVLLNTQYLILNTQIYACGPKPMLKEIGGIVASCGLAAQVSLEEYMACGIGACLGCAAQTKSGYKYVCKDGPVFKAEELT</sequence>
<evidence type="ECO:0000256" key="9">
    <source>
        <dbReference type="ARBA" id="ARBA00023004"/>
    </source>
</evidence>
<dbReference type="InterPro" id="IPR037117">
    <property type="entry name" value="Dihydroorotate_DH_ele_sf"/>
</dbReference>
<evidence type="ECO:0000256" key="12">
    <source>
        <dbReference type="PIRSR" id="PIRSR006816-1"/>
    </source>
</evidence>
<dbReference type="GO" id="GO:0046872">
    <property type="term" value="F:metal ion binding"/>
    <property type="evidence" value="ECO:0007669"/>
    <property type="project" value="UniProtKB-KW"/>
</dbReference>
<dbReference type="PANTHER" id="PTHR43513">
    <property type="entry name" value="DIHYDROOROTATE DEHYDROGENASE B (NAD(+)), ELECTRON TRANSFER SUBUNIT"/>
    <property type="match status" value="1"/>
</dbReference>
<dbReference type="Gene3D" id="2.40.30.10">
    <property type="entry name" value="Translation factors"/>
    <property type="match status" value="1"/>
</dbReference>
<keyword evidence="6 11" id="KW-0274">FAD</keyword>
<dbReference type="HAMAP" id="MF_01211">
    <property type="entry name" value="DHODB_Fe_S_bind"/>
    <property type="match status" value="1"/>
</dbReference>